<evidence type="ECO:0000313" key="2">
    <source>
        <dbReference type="EMBL" id="EAY93136.1"/>
    </source>
</evidence>
<protein>
    <submittedName>
        <fullName evidence="2">Uncharacterized protein</fullName>
    </submittedName>
</protein>
<dbReference type="HOGENOM" id="CLU_1520274_0_0_1"/>
<evidence type="ECO:0000313" key="3">
    <source>
        <dbReference type="Proteomes" id="UP000007015"/>
    </source>
</evidence>
<dbReference type="Proteomes" id="UP000007015">
    <property type="component" value="Chromosome 4"/>
</dbReference>
<feature type="region of interest" description="Disordered" evidence="1">
    <location>
        <begin position="16"/>
        <end position="77"/>
    </location>
</feature>
<dbReference type="EMBL" id="CM000129">
    <property type="protein sequence ID" value="EAY93136.1"/>
    <property type="molecule type" value="Genomic_DNA"/>
</dbReference>
<dbReference type="PANTHER" id="PTHR46863">
    <property type="entry name" value="OS09G0572100 PROTEIN"/>
    <property type="match status" value="1"/>
</dbReference>
<dbReference type="PANTHER" id="PTHR46863:SF1">
    <property type="entry name" value="PROTEIN KINASE SUPERFAMILY PROTEIN"/>
    <property type="match status" value="1"/>
</dbReference>
<dbReference type="Gramene" id="BGIOSGA015552-TA">
    <property type="protein sequence ID" value="BGIOSGA015552-PA"/>
    <property type="gene ID" value="BGIOSGA015552"/>
</dbReference>
<feature type="compositionally biased region" description="Polar residues" evidence="1">
    <location>
        <begin position="128"/>
        <end position="138"/>
    </location>
</feature>
<name>A2XQM6_ORYSI</name>
<dbReference type="AlphaFoldDB" id="A2XQM6"/>
<keyword evidence="3" id="KW-1185">Reference proteome</keyword>
<proteinExistence type="predicted"/>
<dbReference type="STRING" id="39946.A2XQM6"/>
<sequence>MAKPLRSTVLVCASAAMAPTSAPRLPTSAPPISPASSRKPKPNRARAGTLCRSSSRAERHRGGRTSTRWAAVAAEGGGEAMRRWVDRRLRDSFPVDTVEEMTTLALQCVAKDAAAQPEMSWPRGSPPRSVTSGRTLNGSERRSRGRLDFLLAQTNVRVEVEERRREESGSAQLWAKE</sequence>
<evidence type="ECO:0000256" key="1">
    <source>
        <dbReference type="SAM" id="MobiDB-lite"/>
    </source>
</evidence>
<reference evidence="2 3" key="1">
    <citation type="journal article" date="2005" name="PLoS Biol.">
        <title>The genomes of Oryza sativa: a history of duplications.</title>
        <authorList>
            <person name="Yu J."/>
            <person name="Wang J."/>
            <person name="Lin W."/>
            <person name="Li S."/>
            <person name="Li H."/>
            <person name="Zhou J."/>
            <person name="Ni P."/>
            <person name="Dong W."/>
            <person name="Hu S."/>
            <person name="Zeng C."/>
            <person name="Zhang J."/>
            <person name="Zhang Y."/>
            <person name="Li R."/>
            <person name="Xu Z."/>
            <person name="Li S."/>
            <person name="Li X."/>
            <person name="Zheng H."/>
            <person name="Cong L."/>
            <person name="Lin L."/>
            <person name="Yin J."/>
            <person name="Geng J."/>
            <person name="Li G."/>
            <person name="Shi J."/>
            <person name="Liu J."/>
            <person name="Lv H."/>
            <person name="Li J."/>
            <person name="Wang J."/>
            <person name="Deng Y."/>
            <person name="Ran L."/>
            <person name="Shi X."/>
            <person name="Wang X."/>
            <person name="Wu Q."/>
            <person name="Li C."/>
            <person name="Ren X."/>
            <person name="Wang J."/>
            <person name="Wang X."/>
            <person name="Li D."/>
            <person name="Liu D."/>
            <person name="Zhang X."/>
            <person name="Ji Z."/>
            <person name="Zhao W."/>
            <person name="Sun Y."/>
            <person name="Zhang Z."/>
            <person name="Bao J."/>
            <person name="Han Y."/>
            <person name="Dong L."/>
            <person name="Ji J."/>
            <person name="Chen P."/>
            <person name="Wu S."/>
            <person name="Liu J."/>
            <person name="Xiao Y."/>
            <person name="Bu D."/>
            <person name="Tan J."/>
            <person name="Yang L."/>
            <person name="Ye C."/>
            <person name="Zhang J."/>
            <person name="Xu J."/>
            <person name="Zhou Y."/>
            <person name="Yu Y."/>
            <person name="Zhang B."/>
            <person name="Zhuang S."/>
            <person name="Wei H."/>
            <person name="Liu B."/>
            <person name="Lei M."/>
            <person name="Yu H."/>
            <person name="Li Y."/>
            <person name="Xu H."/>
            <person name="Wei S."/>
            <person name="He X."/>
            <person name="Fang L."/>
            <person name="Zhang Z."/>
            <person name="Zhang Y."/>
            <person name="Huang X."/>
            <person name="Su Z."/>
            <person name="Tong W."/>
            <person name="Li J."/>
            <person name="Tong Z."/>
            <person name="Li S."/>
            <person name="Ye J."/>
            <person name="Wang L."/>
            <person name="Fang L."/>
            <person name="Lei T."/>
            <person name="Chen C."/>
            <person name="Chen H."/>
            <person name="Xu Z."/>
            <person name="Li H."/>
            <person name="Huang H."/>
            <person name="Zhang F."/>
            <person name="Xu H."/>
            <person name="Li N."/>
            <person name="Zhao C."/>
            <person name="Li S."/>
            <person name="Dong L."/>
            <person name="Huang Y."/>
            <person name="Li L."/>
            <person name="Xi Y."/>
            <person name="Qi Q."/>
            <person name="Li W."/>
            <person name="Zhang B."/>
            <person name="Hu W."/>
            <person name="Zhang Y."/>
            <person name="Tian X."/>
            <person name="Jiao Y."/>
            <person name="Liang X."/>
            <person name="Jin J."/>
            <person name="Gao L."/>
            <person name="Zheng W."/>
            <person name="Hao B."/>
            <person name="Liu S."/>
            <person name="Wang W."/>
            <person name="Yuan L."/>
            <person name="Cao M."/>
            <person name="McDermott J."/>
            <person name="Samudrala R."/>
            <person name="Wang J."/>
            <person name="Wong G.K."/>
            <person name="Yang H."/>
        </authorList>
    </citation>
    <scope>NUCLEOTIDE SEQUENCE [LARGE SCALE GENOMIC DNA]</scope>
    <source>
        <strain evidence="3">cv. 93-11</strain>
    </source>
</reference>
<feature type="region of interest" description="Disordered" evidence="1">
    <location>
        <begin position="113"/>
        <end position="144"/>
    </location>
</feature>
<organism evidence="2 3">
    <name type="scientific">Oryza sativa subsp. indica</name>
    <name type="common">Rice</name>
    <dbReference type="NCBI Taxonomy" id="39946"/>
    <lineage>
        <taxon>Eukaryota</taxon>
        <taxon>Viridiplantae</taxon>
        <taxon>Streptophyta</taxon>
        <taxon>Embryophyta</taxon>
        <taxon>Tracheophyta</taxon>
        <taxon>Spermatophyta</taxon>
        <taxon>Magnoliopsida</taxon>
        <taxon>Liliopsida</taxon>
        <taxon>Poales</taxon>
        <taxon>Poaceae</taxon>
        <taxon>BOP clade</taxon>
        <taxon>Oryzoideae</taxon>
        <taxon>Oryzeae</taxon>
        <taxon>Oryzinae</taxon>
        <taxon>Oryza</taxon>
        <taxon>Oryza sativa</taxon>
    </lineage>
</organism>
<gene>
    <name evidence="2" type="ORF">OsI_14942</name>
</gene>
<accession>A2XQM6</accession>